<dbReference type="Proteomes" id="UP000824533">
    <property type="component" value="Linkage Group LG13"/>
</dbReference>
<gene>
    <name evidence="1" type="ORF">K1T71_007536</name>
</gene>
<dbReference type="EMBL" id="CM034399">
    <property type="protein sequence ID" value="KAJ0176357.1"/>
    <property type="molecule type" value="Genomic_DNA"/>
</dbReference>
<evidence type="ECO:0000313" key="1">
    <source>
        <dbReference type="EMBL" id="KAJ0176357.1"/>
    </source>
</evidence>
<organism evidence="1 2">
    <name type="scientific">Dendrolimus kikuchii</name>
    <dbReference type="NCBI Taxonomy" id="765133"/>
    <lineage>
        <taxon>Eukaryota</taxon>
        <taxon>Metazoa</taxon>
        <taxon>Ecdysozoa</taxon>
        <taxon>Arthropoda</taxon>
        <taxon>Hexapoda</taxon>
        <taxon>Insecta</taxon>
        <taxon>Pterygota</taxon>
        <taxon>Neoptera</taxon>
        <taxon>Endopterygota</taxon>
        <taxon>Lepidoptera</taxon>
        <taxon>Glossata</taxon>
        <taxon>Ditrysia</taxon>
        <taxon>Bombycoidea</taxon>
        <taxon>Lasiocampidae</taxon>
        <taxon>Dendrolimus</taxon>
    </lineage>
</organism>
<sequence>MFRSVTTVLLLALLTSLYSLGDGVVQSRFEDYDSNVTCKLPDGVILQDQQEFDYVVVGAGAGGTAVASRLALAGFDVLLVEAGGDPGILTRIPSAAMTLIGSAVDWKYKTQPNNKSCLASEGQQCRFSRGKCLGGSTSINYMLYGRGNRNSYDFGIPGWTWEDLKPYFLKYEGLKVLDKLPASSRPYHNTTGLMSLEFFADPGNKWRSRLVEGFKELQFPFNPDVNGASLIGVTRSIGYVYQGERMSTSRAYLCQNAVKSNLKIAKLTYCTSVLIDDTNTARGVILIQEPSTHNITVYARKHVILSAGTIGNPQILLSSGIGPADHLKEMDKPVHSDLPVGDNLVEHILPLIYVLIDKRTVETSNTAATKTEQDLQVIVAKRGNLASNGLTDITAFANTQCYDFKQGNLKNDSSKCELADVQFIFTYVPQAQDSQVKPLMKQGTNLNDEIVDQIVKQNKEYDLIAMMPIILQPFSKGKIRLSSPDPLDPPAIFPNYLDDSRDVAQMMRLVAIIEDLLKTSTFKNNNATIFHLDFPNCPKVETDKLGYWECYVRHMTYAVYHAVGTCALGSVVDPKLRVKGINNLSVADISVLPKLPTGSTAAAGIAIGERMFDFLME</sequence>
<evidence type="ECO:0000313" key="2">
    <source>
        <dbReference type="Proteomes" id="UP000824533"/>
    </source>
</evidence>
<proteinExistence type="predicted"/>
<keyword evidence="2" id="KW-1185">Reference proteome</keyword>
<reference evidence="1 2" key="1">
    <citation type="journal article" date="2021" name="Front. Genet.">
        <title>Chromosome-Level Genome Assembly Reveals Significant Gene Expansion in the Toll and IMD Signaling Pathways of Dendrolimus kikuchii.</title>
        <authorList>
            <person name="Zhou J."/>
            <person name="Wu P."/>
            <person name="Xiong Z."/>
            <person name="Liu N."/>
            <person name="Zhao N."/>
            <person name="Ji M."/>
            <person name="Qiu Y."/>
            <person name="Yang B."/>
        </authorList>
    </citation>
    <scope>NUCLEOTIDE SEQUENCE [LARGE SCALE GENOMIC DNA]</scope>
    <source>
        <strain evidence="1">Ann1</strain>
    </source>
</reference>
<accession>A0ACC1CXQ0</accession>
<protein>
    <submittedName>
        <fullName evidence="1">Uncharacterized protein</fullName>
    </submittedName>
</protein>
<comment type="caution">
    <text evidence="1">The sequence shown here is derived from an EMBL/GenBank/DDBJ whole genome shotgun (WGS) entry which is preliminary data.</text>
</comment>
<name>A0ACC1CXQ0_9NEOP</name>